<proteinExistence type="predicted"/>
<keyword evidence="4" id="KW-1185">Reference proteome</keyword>
<evidence type="ECO:0000313" key="4">
    <source>
        <dbReference type="Proteomes" id="UP000266091"/>
    </source>
</evidence>
<protein>
    <submittedName>
        <fullName evidence="3">Uncharacterized protein</fullName>
    </submittedName>
</protein>
<dbReference type="Proteomes" id="UP000266091">
    <property type="component" value="Unassembled WGS sequence"/>
</dbReference>
<dbReference type="OrthoDB" id="9972048at2"/>
<gene>
    <name evidence="3" type="ORF">MESMUL_00630</name>
</gene>
<keyword evidence="2" id="KW-0732">Signal</keyword>
<evidence type="ECO:0000313" key="3">
    <source>
        <dbReference type="EMBL" id="GBO92709.1"/>
    </source>
</evidence>
<feature type="compositionally biased region" description="Low complexity" evidence="1">
    <location>
        <begin position="32"/>
        <end position="42"/>
    </location>
</feature>
<feature type="region of interest" description="Disordered" evidence="1">
    <location>
        <begin position="21"/>
        <end position="96"/>
    </location>
</feature>
<accession>A0A388SB27</accession>
<dbReference type="AlphaFoldDB" id="A0A388SB27"/>
<dbReference type="RefSeq" id="WP_116269249.1">
    <property type="nucleotide sequence ID" value="NZ_BGZJ01000001.1"/>
</dbReference>
<evidence type="ECO:0000256" key="2">
    <source>
        <dbReference type="SAM" id="SignalP"/>
    </source>
</evidence>
<feature type="chain" id="PRO_5017303501" evidence="2">
    <location>
        <begin position="23"/>
        <end position="153"/>
    </location>
</feature>
<feature type="signal peptide" evidence="2">
    <location>
        <begin position="1"/>
        <end position="22"/>
    </location>
</feature>
<sequence length="153" mass="15728">MKESLVLAIFTVGLAASGAASAAGAVPPDYVPPSASSAGVPPDYNPNTATTVTAPRGFTPPSAVSQVPPDTQNSRTTTATDGRVTTTTTYPPTPIIKTESGVLNSLKPRAPQLPLSEQIDLVRRNQADIAARRAADAAAAAQGQTSSDYYYGR</sequence>
<feature type="compositionally biased region" description="Polar residues" evidence="1">
    <location>
        <begin position="62"/>
        <end position="75"/>
    </location>
</feature>
<name>A0A388SB27_9BURK</name>
<dbReference type="EMBL" id="BGZJ01000001">
    <property type="protein sequence ID" value="GBO92709.1"/>
    <property type="molecule type" value="Genomic_DNA"/>
</dbReference>
<comment type="caution">
    <text evidence="3">The sequence shown here is derived from an EMBL/GenBank/DDBJ whole genome shotgun (WGS) entry which is preliminary data.</text>
</comment>
<evidence type="ECO:0000256" key="1">
    <source>
        <dbReference type="SAM" id="MobiDB-lite"/>
    </source>
</evidence>
<reference evidence="3 4" key="1">
    <citation type="journal article" date="2018" name="Int. J. Syst. Evol. Microbiol.">
        <title>Mesosutterella multiformis gen. nov., sp. nov., a member of the family Sutterellaceae and Sutterella megalosphaeroides sp. nov., isolated from human faeces.</title>
        <authorList>
            <person name="Sakamoto M."/>
            <person name="Ikeyama N."/>
            <person name="Kunihiro T."/>
            <person name="Iino T."/>
            <person name="Yuki M."/>
            <person name="Ohkuma M."/>
        </authorList>
    </citation>
    <scope>NUCLEOTIDE SEQUENCE [LARGE SCALE GENOMIC DNA]</scope>
    <source>
        <strain evidence="3 4">4NBBH2</strain>
    </source>
</reference>
<feature type="compositionally biased region" description="Low complexity" evidence="1">
    <location>
        <begin position="76"/>
        <end position="90"/>
    </location>
</feature>
<organism evidence="3 4">
    <name type="scientific">Mesosutterella multiformis</name>
    <dbReference type="NCBI Taxonomy" id="2259133"/>
    <lineage>
        <taxon>Bacteria</taxon>
        <taxon>Pseudomonadati</taxon>
        <taxon>Pseudomonadota</taxon>
        <taxon>Betaproteobacteria</taxon>
        <taxon>Burkholderiales</taxon>
        <taxon>Sutterellaceae</taxon>
        <taxon>Mesosutterella</taxon>
    </lineage>
</organism>